<feature type="transmembrane region" description="Helical" evidence="1">
    <location>
        <begin position="17"/>
        <end position="38"/>
    </location>
</feature>
<accession>A0A368KLK9</accession>
<reference evidence="2 3" key="1">
    <citation type="submission" date="2018-07" db="EMBL/GenBank/DDBJ databases">
        <title>Comparative genomes isolates from brazilian mangrove.</title>
        <authorList>
            <person name="De Araujo J.E."/>
            <person name="Taketani R.G."/>
            <person name="Silva M.C.P."/>
            <person name="Lourenco M.V."/>
            <person name="Oliveira V.M."/>
            <person name="Andreote F.D."/>
        </authorList>
    </citation>
    <scope>NUCLEOTIDE SEQUENCE [LARGE SCALE GENOMIC DNA]</scope>
    <source>
        <strain evidence="2 3">HEX PRIS-MGV</strain>
    </source>
</reference>
<dbReference type="Proteomes" id="UP000253562">
    <property type="component" value="Unassembled WGS sequence"/>
</dbReference>
<dbReference type="RefSeq" id="WP_114371332.1">
    <property type="nucleotide sequence ID" value="NZ_QPEX01000044.1"/>
</dbReference>
<dbReference type="AlphaFoldDB" id="A0A368KLK9"/>
<keyword evidence="1" id="KW-1133">Transmembrane helix</keyword>
<proteinExistence type="predicted"/>
<evidence type="ECO:0000256" key="1">
    <source>
        <dbReference type="SAM" id="Phobius"/>
    </source>
</evidence>
<keyword evidence="1" id="KW-0812">Transmembrane</keyword>
<evidence type="ECO:0000313" key="2">
    <source>
        <dbReference type="EMBL" id="RCS42106.1"/>
    </source>
</evidence>
<organism evidence="2 3">
    <name type="scientific">Bremerella cremea</name>
    <dbReference type="NCBI Taxonomy" id="1031537"/>
    <lineage>
        <taxon>Bacteria</taxon>
        <taxon>Pseudomonadati</taxon>
        <taxon>Planctomycetota</taxon>
        <taxon>Planctomycetia</taxon>
        <taxon>Pirellulales</taxon>
        <taxon>Pirellulaceae</taxon>
        <taxon>Bremerella</taxon>
    </lineage>
</organism>
<dbReference type="EMBL" id="QPEX01000044">
    <property type="protein sequence ID" value="RCS42106.1"/>
    <property type="molecule type" value="Genomic_DNA"/>
</dbReference>
<feature type="transmembrane region" description="Helical" evidence="1">
    <location>
        <begin position="45"/>
        <end position="67"/>
    </location>
</feature>
<evidence type="ECO:0000313" key="3">
    <source>
        <dbReference type="Proteomes" id="UP000253562"/>
    </source>
</evidence>
<keyword evidence="1" id="KW-0472">Membrane</keyword>
<protein>
    <submittedName>
        <fullName evidence="2">Uncharacterized protein</fullName>
    </submittedName>
</protein>
<sequence length="184" mass="20866">MATLPEDTDLKVTMNPIIPWLVILSGASWFVLGILITTPLSALQAVFGGLFLAGSGVIVFAGGWFWWKHLPVVLRMTSAGLEVPRLKSTYQWEDIEEVAVQRIFVPKELKCLCVRIKLESRDKYGLPDPQQSKDVFQKMLSNFADTYDFRLSQQELLIDVECLKTEIERRIALASSRPPKAWLN</sequence>
<comment type="caution">
    <text evidence="2">The sequence shown here is derived from an EMBL/GenBank/DDBJ whole genome shotgun (WGS) entry which is preliminary data.</text>
</comment>
<gene>
    <name evidence="2" type="ORF">DTL42_19955</name>
</gene>
<name>A0A368KLK9_9BACT</name>